<organism evidence="6 7">
    <name type="scientific">Steinernema glaseri</name>
    <dbReference type="NCBI Taxonomy" id="37863"/>
    <lineage>
        <taxon>Eukaryota</taxon>
        <taxon>Metazoa</taxon>
        <taxon>Ecdysozoa</taxon>
        <taxon>Nematoda</taxon>
        <taxon>Chromadorea</taxon>
        <taxon>Rhabditida</taxon>
        <taxon>Tylenchina</taxon>
        <taxon>Panagrolaimomorpha</taxon>
        <taxon>Strongyloidoidea</taxon>
        <taxon>Steinernematidae</taxon>
        <taxon>Steinernema</taxon>
    </lineage>
</organism>
<dbReference type="InterPro" id="IPR015655">
    <property type="entry name" value="PP2C"/>
</dbReference>
<evidence type="ECO:0000256" key="4">
    <source>
        <dbReference type="RuleBase" id="RU003465"/>
    </source>
</evidence>
<keyword evidence="2 4" id="KW-0378">Hydrolase</keyword>
<evidence type="ECO:0000313" key="6">
    <source>
        <dbReference type="Proteomes" id="UP000095287"/>
    </source>
</evidence>
<sequence>MWKRTPPPSLIVRRGMRSRSSTDAQLRAHERSCVLFEDSVARVDVCQLAANRPIEDYFSASKCLSSNAFLFGVFDGHGGASCSRHVSTRLFDYHCASVLAKHTVAEMPLRERLQWLFSSADFRLPPPFKQAHEKNVRDFHKKFVQDSDLCTVRKAIQAAFIALDEDIAKGALPDAKGRVCRMSASVATSGSCATVAHVRHNHLHVANVGDGAAVLGVNHHGMTIARQLSKAHTIENADEVKRIRLAHPASEHTTVLRGGRLLGELYPLRAFGDVRYKWPAQLQRVVMEPLGDTLPQYLLTPPYLTALPEVFYHQLTPNDRFMVIASDGLWDWLDPDTVVRLVNDHNLGTQTLTPYVPKLGSNLKQVAKELKERRAGESKKPLDDNSATHIIRHALGGVTGGTDLQYERLRDSLQLPPGMARSHRDDITVIVIHFNEEYLGNPPERSDAGI</sequence>
<evidence type="ECO:0000256" key="3">
    <source>
        <dbReference type="ARBA" id="ARBA00022912"/>
    </source>
</evidence>
<comment type="similarity">
    <text evidence="4">Belongs to the PP2C family.</text>
</comment>
<name>A0A1I7ZMR4_9BILA</name>
<keyword evidence="6" id="KW-1185">Reference proteome</keyword>
<dbReference type="AlphaFoldDB" id="A0A1I7ZMR4"/>
<dbReference type="PANTHER" id="PTHR13832">
    <property type="entry name" value="PROTEIN PHOSPHATASE 2C"/>
    <property type="match status" value="1"/>
</dbReference>
<dbReference type="GO" id="GO:0005739">
    <property type="term" value="C:mitochondrion"/>
    <property type="evidence" value="ECO:0007669"/>
    <property type="project" value="TreeGrafter"/>
</dbReference>
<dbReference type="FunFam" id="3.60.40.10:FF:000069">
    <property type="entry name" value="Pyruvate dehydrogenase"/>
    <property type="match status" value="1"/>
</dbReference>
<evidence type="ECO:0000256" key="1">
    <source>
        <dbReference type="ARBA" id="ARBA00022723"/>
    </source>
</evidence>
<keyword evidence="3 4" id="KW-0904">Protein phosphatase</keyword>
<dbReference type="WBParaSite" id="L893_g27851.t1">
    <property type="protein sequence ID" value="L893_g27851.t1"/>
    <property type="gene ID" value="L893_g27851"/>
</dbReference>
<accession>A0A1I7ZMR4</accession>
<dbReference type="PROSITE" id="PS51746">
    <property type="entry name" value="PPM_2"/>
    <property type="match status" value="1"/>
</dbReference>
<dbReference type="SUPFAM" id="SSF81606">
    <property type="entry name" value="PP2C-like"/>
    <property type="match status" value="1"/>
</dbReference>
<feature type="domain" description="PPM-type phosphatase" evidence="5">
    <location>
        <begin position="42"/>
        <end position="434"/>
    </location>
</feature>
<evidence type="ECO:0000259" key="5">
    <source>
        <dbReference type="PROSITE" id="PS51746"/>
    </source>
</evidence>
<evidence type="ECO:0000256" key="2">
    <source>
        <dbReference type="ARBA" id="ARBA00022801"/>
    </source>
</evidence>
<dbReference type="PANTHER" id="PTHR13832:SF792">
    <property type="entry name" value="GM14286P"/>
    <property type="match status" value="1"/>
</dbReference>
<dbReference type="Proteomes" id="UP000095287">
    <property type="component" value="Unplaced"/>
</dbReference>
<dbReference type="GO" id="GO:0004741">
    <property type="term" value="F:[pyruvate dehydrogenase (acetyl-transferring)]-phosphatase activity"/>
    <property type="evidence" value="ECO:0007669"/>
    <property type="project" value="TreeGrafter"/>
</dbReference>
<reference evidence="7" key="1">
    <citation type="submission" date="2016-11" db="UniProtKB">
        <authorList>
            <consortium name="WormBaseParasite"/>
        </authorList>
    </citation>
    <scope>IDENTIFICATION</scope>
</reference>
<dbReference type="CDD" id="cd00143">
    <property type="entry name" value="PP2Cc"/>
    <property type="match status" value="1"/>
</dbReference>
<dbReference type="GO" id="GO:0046872">
    <property type="term" value="F:metal ion binding"/>
    <property type="evidence" value="ECO:0007669"/>
    <property type="project" value="UniProtKB-KW"/>
</dbReference>
<proteinExistence type="inferred from homology"/>
<dbReference type="PROSITE" id="PS01032">
    <property type="entry name" value="PPM_1"/>
    <property type="match status" value="1"/>
</dbReference>
<dbReference type="Pfam" id="PF00481">
    <property type="entry name" value="PP2C"/>
    <property type="match status" value="1"/>
</dbReference>
<protein>
    <submittedName>
        <fullName evidence="7">PPM-type phosphatase domain-containing protein</fullName>
    </submittedName>
</protein>
<dbReference type="InterPro" id="IPR001932">
    <property type="entry name" value="PPM-type_phosphatase-like_dom"/>
</dbReference>
<dbReference type="SMART" id="SM00332">
    <property type="entry name" value="PP2Cc"/>
    <property type="match status" value="1"/>
</dbReference>
<dbReference type="Gene3D" id="3.60.40.10">
    <property type="entry name" value="PPM-type phosphatase domain"/>
    <property type="match status" value="1"/>
</dbReference>
<dbReference type="InterPro" id="IPR036457">
    <property type="entry name" value="PPM-type-like_dom_sf"/>
</dbReference>
<dbReference type="InterPro" id="IPR000222">
    <property type="entry name" value="PP2C_BS"/>
</dbReference>
<keyword evidence="1" id="KW-0479">Metal-binding</keyword>
<evidence type="ECO:0000313" key="7">
    <source>
        <dbReference type="WBParaSite" id="L893_g27851.t1"/>
    </source>
</evidence>